<dbReference type="EMBL" id="CAVMBE010000135">
    <property type="protein sequence ID" value="CAK4034763.1"/>
    <property type="molecule type" value="Genomic_DNA"/>
</dbReference>
<dbReference type="AlphaFoldDB" id="A0AAI9EFQ3"/>
<proteinExistence type="predicted"/>
<comment type="caution">
    <text evidence="1">The sequence shown here is derived from an EMBL/GenBank/DDBJ whole genome shotgun (WGS) entry which is preliminary data.</text>
</comment>
<organism evidence="1 2">
    <name type="scientific">Lecanosticta acicola</name>
    <dbReference type="NCBI Taxonomy" id="111012"/>
    <lineage>
        <taxon>Eukaryota</taxon>
        <taxon>Fungi</taxon>
        <taxon>Dikarya</taxon>
        <taxon>Ascomycota</taxon>
        <taxon>Pezizomycotina</taxon>
        <taxon>Dothideomycetes</taxon>
        <taxon>Dothideomycetidae</taxon>
        <taxon>Mycosphaerellales</taxon>
        <taxon>Mycosphaerellaceae</taxon>
        <taxon>Lecanosticta</taxon>
    </lineage>
</organism>
<protein>
    <submittedName>
        <fullName evidence="1">Uncharacterized protein</fullName>
    </submittedName>
</protein>
<evidence type="ECO:0000313" key="1">
    <source>
        <dbReference type="EMBL" id="CAK4034763.1"/>
    </source>
</evidence>
<name>A0AAI9EFQ3_9PEZI</name>
<sequence length="313" mass="34946">MPREPPSDDDSISSEEVPSSDEDYNLIFLRRTKPEISDRMRFWYDGVSKEDIIVHGITHAYAADALPNLATFLDLFINTLTGAEAIAAGRRITKRCLKSLYGAITRLLSDSGTNGLIKCREDEDGNNAVLVSVALVECVRNGEFKMKLLDKEHHLRAEHRKRGRVSFVIEPDAQALPNSGKAFVDTVMDFLVRREAFTGQRPTLDDLLKPCSGGGGGSRARVNVSNARFSSQIVPLTEADALALEQQKKAWSVFVEFIKKGLAQYRASNPDDLSWPPALLTHWEWNHESFAFDEKNDYAGWAVDSLAAMLDSW</sequence>
<dbReference type="Proteomes" id="UP001296104">
    <property type="component" value="Unassembled WGS sequence"/>
</dbReference>
<reference evidence="1" key="1">
    <citation type="submission" date="2023-11" db="EMBL/GenBank/DDBJ databases">
        <authorList>
            <person name="Alioto T."/>
            <person name="Alioto T."/>
            <person name="Gomez Garrido J."/>
        </authorList>
    </citation>
    <scope>NUCLEOTIDE SEQUENCE</scope>
</reference>
<evidence type="ECO:0000313" key="2">
    <source>
        <dbReference type="Proteomes" id="UP001296104"/>
    </source>
</evidence>
<accession>A0AAI9EFQ3</accession>
<keyword evidence="2" id="KW-1185">Reference proteome</keyword>
<gene>
    <name evidence="1" type="ORF">LECACI_7A009921</name>
</gene>